<evidence type="ECO:0000313" key="4">
    <source>
        <dbReference type="Proteomes" id="UP000574067"/>
    </source>
</evidence>
<evidence type="ECO:0000256" key="1">
    <source>
        <dbReference type="SAM" id="MobiDB-lite"/>
    </source>
</evidence>
<keyword evidence="4" id="KW-1185">Reference proteome</keyword>
<keyword evidence="2" id="KW-0732">Signal</keyword>
<feature type="signal peptide" evidence="2">
    <location>
        <begin position="1"/>
        <end position="28"/>
    </location>
</feature>
<dbReference type="Proteomes" id="UP000574067">
    <property type="component" value="Unassembled WGS sequence"/>
</dbReference>
<name>A0A848F744_9BURK</name>
<dbReference type="RefSeq" id="WP_169159073.1">
    <property type="nucleotide sequence ID" value="NZ_JABBFW010000002.1"/>
</dbReference>
<comment type="caution">
    <text evidence="3">The sequence shown here is derived from an EMBL/GenBank/DDBJ whole genome shotgun (WGS) entry which is preliminary data.</text>
</comment>
<reference evidence="3 4" key="1">
    <citation type="submission" date="2020-04" db="EMBL/GenBank/DDBJ databases">
        <title>Azohydromonas sp. isolated from soil.</title>
        <authorList>
            <person name="Dahal R.H."/>
        </authorList>
    </citation>
    <scope>NUCLEOTIDE SEQUENCE [LARGE SCALE GENOMIC DNA]</scope>
    <source>
        <strain evidence="3 4">G-1-1-14</strain>
    </source>
</reference>
<gene>
    <name evidence="3" type="ORF">HHL10_04095</name>
</gene>
<feature type="chain" id="PRO_5033064224" evidence="2">
    <location>
        <begin position="29"/>
        <end position="102"/>
    </location>
</feature>
<evidence type="ECO:0000313" key="3">
    <source>
        <dbReference type="EMBL" id="NML14163.1"/>
    </source>
</evidence>
<proteinExistence type="predicted"/>
<dbReference type="Gene3D" id="1.10.150.320">
    <property type="entry name" value="Photosystem II 12 kDa extrinsic protein"/>
    <property type="match status" value="1"/>
</dbReference>
<organism evidence="3 4">
    <name type="scientific">Azohydromonas caseinilytica</name>
    <dbReference type="NCBI Taxonomy" id="2728836"/>
    <lineage>
        <taxon>Bacteria</taxon>
        <taxon>Pseudomonadati</taxon>
        <taxon>Pseudomonadota</taxon>
        <taxon>Betaproteobacteria</taxon>
        <taxon>Burkholderiales</taxon>
        <taxon>Sphaerotilaceae</taxon>
        <taxon>Azohydromonas</taxon>
    </lineage>
</organism>
<sequence length="102" mass="10844">MSLLPALRTASRRAAVLAATLTAPLALAAVDVNTATQAQLEQLRGIGVTMSEKLLAERARQPFADWADLIKRVPGVSAKSAARLSEQGLRVGEQPYEAPPPR</sequence>
<dbReference type="AlphaFoldDB" id="A0A848F744"/>
<dbReference type="SUPFAM" id="SSF160975">
    <property type="entry name" value="AF1531-like"/>
    <property type="match status" value="1"/>
</dbReference>
<protein>
    <submittedName>
        <fullName evidence="3">DUF655 domain-containing protein</fullName>
    </submittedName>
</protein>
<evidence type="ECO:0000256" key="2">
    <source>
        <dbReference type="SAM" id="SignalP"/>
    </source>
</evidence>
<feature type="region of interest" description="Disordered" evidence="1">
    <location>
        <begin position="79"/>
        <end position="102"/>
    </location>
</feature>
<accession>A0A848F744</accession>
<dbReference type="EMBL" id="JABBFW010000002">
    <property type="protein sequence ID" value="NML14163.1"/>
    <property type="molecule type" value="Genomic_DNA"/>
</dbReference>
<dbReference type="Pfam" id="PF12836">
    <property type="entry name" value="HHH_3"/>
    <property type="match status" value="1"/>
</dbReference>